<sequence>MSANDKFGLGYGDYRYGSILSYENEVLQSVFMNKASDLEDTSINDRYADGMQTVSLPMTGNYLPSGPDVEINYSKFTYVPKQTSIDESNSKTSKYASCEYDFSVETTTSMPAPVKNAPKVVCEPKVSIDAPIIEEYESDSDNDLVSHVQEDKEKPSFVLTDSIKH</sequence>
<comment type="caution">
    <text evidence="2">The sequence shown here is derived from an EMBL/GenBank/DDBJ whole genome shotgun (WGS) entry which is preliminary data.</text>
</comment>
<evidence type="ECO:0000256" key="1">
    <source>
        <dbReference type="SAM" id="MobiDB-lite"/>
    </source>
</evidence>
<proteinExistence type="predicted"/>
<evidence type="ECO:0000313" key="2">
    <source>
        <dbReference type="EMBL" id="GFD10625.1"/>
    </source>
</evidence>
<gene>
    <name evidence="2" type="ORF">Tci_882594</name>
</gene>
<protein>
    <submittedName>
        <fullName evidence="2">Uncharacterized protein</fullName>
    </submittedName>
</protein>
<dbReference type="AlphaFoldDB" id="A0A699TIW7"/>
<name>A0A699TIW7_TANCI</name>
<feature type="non-terminal residue" evidence="2">
    <location>
        <position position="165"/>
    </location>
</feature>
<dbReference type="EMBL" id="BKCJ011253581">
    <property type="protein sequence ID" value="GFD10625.1"/>
    <property type="molecule type" value="Genomic_DNA"/>
</dbReference>
<organism evidence="2">
    <name type="scientific">Tanacetum cinerariifolium</name>
    <name type="common">Dalmatian daisy</name>
    <name type="synonym">Chrysanthemum cinerariifolium</name>
    <dbReference type="NCBI Taxonomy" id="118510"/>
    <lineage>
        <taxon>Eukaryota</taxon>
        <taxon>Viridiplantae</taxon>
        <taxon>Streptophyta</taxon>
        <taxon>Embryophyta</taxon>
        <taxon>Tracheophyta</taxon>
        <taxon>Spermatophyta</taxon>
        <taxon>Magnoliopsida</taxon>
        <taxon>eudicotyledons</taxon>
        <taxon>Gunneridae</taxon>
        <taxon>Pentapetalae</taxon>
        <taxon>asterids</taxon>
        <taxon>campanulids</taxon>
        <taxon>Asterales</taxon>
        <taxon>Asteraceae</taxon>
        <taxon>Asteroideae</taxon>
        <taxon>Anthemideae</taxon>
        <taxon>Anthemidinae</taxon>
        <taxon>Tanacetum</taxon>
    </lineage>
</organism>
<accession>A0A699TIW7</accession>
<reference evidence="2" key="1">
    <citation type="journal article" date="2019" name="Sci. Rep.">
        <title>Draft genome of Tanacetum cinerariifolium, the natural source of mosquito coil.</title>
        <authorList>
            <person name="Yamashiro T."/>
            <person name="Shiraishi A."/>
            <person name="Satake H."/>
            <person name="Nakayama K."/>
        </authorList>
    </citation>
    <scope>NUCLEOTIDE SEQUENCE</scope>
</reference>
<feature type="region of interest" description="Disordered" evidence="1">
    <location>
        <begin position="139"/>
        <end position="165"/>
    </location>
</feature>